<dbReference type="InterPro" id="IPR013131">
    <property type="entry name" value="Mannitol_DH_N"/>
</dbReference>
<dbReference type="EC" id="1.1.1.58" evidence="4"/>
<sequence>MDQLNRKTWKSYKQYPEKVLQFGEGNFMRAFVDWQIHAMNQQAGFDGSVVVVQPLANGLSQMLNDQDGLYTLYLQGIKDGEAVKEHEVINCISRTLNPYAEHDEYMKLAENPQLRFIVSNTTEAGIAFEPGDKLTDAPQQSFPGKLTALLYRRYELFQGEASKGFIIIPCELIDRNGDELKKVVLQYAELWNLGEGFISWLNEANTFCCSLVDRIVPGYPRDSIAEITEELGYKDNLVVVGEQFHLWVIEGPQWIKDEFPAHLAGLNVLVVDDMTPYRTRKVRILNGAHTALTPVAYLYGVDTVAEAVEHEVVGPFVKSLIYEEIIPTLDLPVEELKSFADAVLERFLNPYVQHYVLSISLNSISKFKTRDLPSLLEYAESTGKLPEKLVFSLSALICFYKGQRGEESIPLADDADILEWFASLWSGWDGTEAGLRALVTEVLAAQNRWGRDLNEVFGLTDKVAEGLIAIQGKGMQQALQDLLNQPAHN</sequence>
<keyword evidence="1 4" id="KW-0560">Oxidoreductase</keyword>
<dbReference type="GO" id="GO:0005829">
    <property type="term" value="C:cytosol"/>
    <property type="evidence" value="ECO:0007669"/>
    <property type="project" value="TreeGrafter"/>
</dbReference>
<organism evidence="7 8">
    <name type="scientific">Paenibacillus donghaensis</name>
    <dbReference type="NCBI Taxonomy" id="414771"/>
    <lineage>
        <taxon>Bacteria</taxon>
        <taxon>Bacillati</taxon>
        <taxon>Bacillota</taxon>
        <taxon>Bacilli</taxon>
        <taxon>Bacillales</taxon>
        <taxon>Paenibacillaceae</taxon>
        <taxon>Paenibacillus</taxon>
    </lineage>
</organism>
<evidence type="ECO:0000259" key="6">
    <source>
        <dbReference type="Pfam" id="PF08125"/>
    </source>
</evidence>
<feature type="domain" description="Mannitol dehydrogenase C-terminal" evidence="6">
    <location>
        <begin position="273"/>
        <end position="469"/>
    </location>
</feature>
<dbReference type="PANTHER" id="PTHR30524:SF0">
    <property type="entry name" value="ALTRONATE OXIDOREDUCTASE-RELATED"/>
    <property type="match status" value="1"/>
</dbReference>
<comment type="caution">
    <text evidence="4">Lacks conserved residue(s) required for the propagation of feature annotation.</text>
</comment>
<dbReference type="InterPro" id="IPR023668">
    <property type="entry name" value="Altronate_OxRdtase"/>
</dbReference>
<dbReference type="Pfam" id="PF01232">
    <property type="entry name" value="Mannitol_dh"/>
    <property type="match status" value="1"/>
</dbReference>
<dbReference type="SUPFAM" id="SSF48179">
    <property type="entry name" value="6-phosphogluconate dehydrogenase C-terminal domain-like"/>
    <property type="match status" value="1"/>
</dbReference>
<evidence type="ECO:0000256" key="4">
    <source>
        <dbReference type="HAMAP-Rule" id="MF_00670"/>
    </source>
</evidence>
<dbReference type="InterPro" id="IPR013328">
    <property type="entry name" value="6PGD_dom2"/>
</dbReference>
<dbReference type="PANTHER" id="PTHR30524">
    <property type="entry name" value="MANNITOL-1-PHOSPHATE 5-DEHYDROGENASE"/>
    <property type="match status" value="1"/>
</dbReference>
<dbReference type="Gene3D" id="3.40.50.720">
    <property type="entry name" value="NAD(P)-binding Rossmann-like Domain"/>
    <property type="match status" value="1"/>
</dbReference>
<comment type="similarity">
    <text evidence="4">Belongs to the mannitol dehydrogenase family. UxaB subfamily.</text>
</comment>
<name>A0A2Z2KG31_9BACL</name>
<dbReference type="NCBIfam" id="NF002969">
    <property type="entry name" value="PRK03643.1"/>
    <property type="match status" value="1"/>
</dbReference>
<keyword evidence="8" id="KW-1185">Reference proteome</keyword>
<dbReference type="GO" id="GO:0019698">
    <property type="term" value="P:D-galacturonate catabolic process"/>
    <property type="evidence" value="ECO:0007669"/>
    <property type="project" value="TreeGrafter"/>
</dbReference>
<comment type="catalytic activity">
    <reaction evidence="3">
        <text>D-mannitol 1-phosphate + NAD(+) = beta-D-fructose 6-phosphate + NADH + H(+)</text>
        <dbReference type="Rhea" id="RHEA:19661"/>
        <dbReference type="ChEBI" id="CHEBI:15378"/>
        <dbReference type="ChEBI" id="CHEBI:57540"/>
        <dbReference type="ChEBI" id="CHEBI:57634"/>
        <dbReference type="ChEBI" id="CHEBI:57945"/>
        <dbReference type="ChEBI" id="CHEBI:61381"/>
        <dbReference type="EC" id="1.1.1.17"/>
    </reaction>
</comment>
<dbReference type="AlphaFoldDB" id="A0A2Z2KG31"/>
<dbReference type="RefSeq" id="WP_087919090.1">
    <property type="nucleotide sequence ID" value="NZ_CP021780.1"/>
</dbReference>
<dbReference type="InterPro" id="IPR008927">
    <property type="entry name" value="6-PGluconate_DH-like_C_sf"/>
</dbReference>
<dbReference type="PRINTS" id="PR00084">
    <property type="entry name" value="MTLDHDRGNASE"/>
</dbReference>
<proteinExistence type="inferred from homology"/>
<gene>
    <name evidence="4" type="primary">uxaB</name>
    <name evidence="7" type="ORF">B9T62_32935</name>
</gene>
<evidence type="ECO:0000313" key="7">
    <source>
        <dbReference type="EMBL" id="ASA25124.1"/>
    </source>
</evidence>
<evidence type="ECO:0000256" key="2">
    <source>
        <dbReference type="ARBA" id="ARBA00023027"/>
    </source>
</evidence>
<comment type="pathway">
    <text evidence="4">Carbohydrate metabolism; pentose and glucuronate interconversion.</text>
</comment>
<dbReference type="Gene3D" id="1.10.1040.10">
    <property type="entry name" value="N-(1-d-carboxylethyl)-l-norvaline Dehydrogenase, domain 2"/>
    <property type="match status" value="1"/>
</dbReference>
<dbReference type="GO" id="GO:0008926">
    <property type="term" value="F:mannitol-1-phosphate 5-dehydrogenase activity"/>
    <property type="evidence" value="ECO:0007669"/>
    <property type="project" value="UniProtKB-EC"/>
</dbReference>
<reference evidence="7 8" key="1">
    <citation type="submission" date="2017-06" db="EMBL/GenBank/DDBJ databases">
        <title>Complete genome sequence of Paenibacillus donghaensis KCTC 13049T isolated from East Sea sediment, South Korea.</title>
        <authorList>
            <person name="Jung B.K."/>
            <person name="Hong S.-J."/>
            <person name="Shin J.-H."/>
        </authorList>
    </citation>
    <scope>NUCLEOTIDE SEQUENCE [LARGE SCALE GENOMIC DNA]</scope>
    <source>
        <strain evidence="7 8">KCTC 13049</strain>
    </source>
</reference>
<dbReference type="Pfam" id="PF08125">
    <property type="entry name" value="Mannitol_dh_C"/>
    <property type="match status" value="1"/>
</dbReference>
<dbReference type="Proteomes" id="UP000249890">
    <property type="component" value="Chromosome"/>
</dbReference>
<comment type="catalytic activity">
    <reaction evidence="4">
        <text>D-altronate + NAD(+) = keto-D-tagaturonate + NADH + H(+)</text>
        <dbReference type="Rhea" id="RHEA:17813"/>
        <dbReference type="ChEBI" id="CHEBI:15378"/>
        <dbReference type="ChEBI" id="CHEBI:17360"/>
        <dbReference type="ChEBI" id="CHEBI:17886"/>
        <dbReference type="ChEBI" id="CHEBI:57540"/>
        <dbReference type="ChEBI" id="CHEBI:57945"/>
        <dbReference type="EC" id="1.1.1.58"/>
    </reaction>
</comment>
<dbReference type="InterPro" id="IPR013118">
    <property type="entry name" value="Mannitol_DH_C"/>
</dbReference>
<accession>A0A2Z2KG31</accession>
<keyword evidence="2 4" id="KW-0520">NAD</keyword>
<dbReference type="EMBL" id="CP021780">
    <property type="protein sequence ID" value="ASA25124.1"/>
    <property type="molecule type" value="Genomic_DNA"/>
</dbReference>
<dbReference type="KEGG" id="pdh:B9T62_32935"/>
<dbReference type="SUPFAM" id="SSF51735">
    <property type="entry name" value="NAD(P)-binding Rossmann-fold domains"/>
    <property type="match status" value="1"/>
</dbReference>
<dbReference type="GO" id="GO:0019592">
    <property type="term" value="P:mannitol catabolic process"/>
    <property type="evidence" value="ECO:0007669"/>
    <property type="project" value="TreeGrafter"/>
</dbReference>
<evidence type="ECO:0000313" key="8">
    <source>
        <dbReference type="Proteomes" id="UP000249890"/>
    </source>
</evidence>
<dbReference type="InterPro" id="IPR036291">
    <property type="entry name" value="NAD(P)-bd_dom_sf"/>
</dbReference>
<dbReference type="OrthoDB" id="9768714at2"/>
<evidence type="ECO:0000256" key="1">
    <source>
        <dbReference type="ARBA" id="ARBA00023002"/>
    </source>
</evidence>
<protein>
    <recommendedName>
        <fullName evidence="4">Altronate oxidoreductase</fullName>
        <ecNumber evidence="4">1.1.1.58</ecNumber>
    </recommendedName>
    <alternativeName>
        <fullName evidence="4">Tagaturonate dehydrogenase</fullName>
    </alternativeName>
    <alternativeName>
        <fullName evidence="4">Tagaturonate reductase</fullName>
    </alternativeName>
</protein>
<evidence type="ECO:0000256" key="3">
    <source>
        <dbReference type="ARBA" id="ARBA00048615"/>
    </source>
</evidence>
<feature type="domain" description="Mannitol dehydrogenase N-terminal" evidence="5">
    <location>
        <begin position="18"/>
        <end position="254"/>
    </location>
</feature>
<dbReference type="HAMAP" id="MF_00670">
    <property type="entry name" value="Altron_oxidoreduct"/>
    <property type="match status" value="1"/>
</dbReference>
<dbReference type="UniPathway" id="UPA00246"/>
<evidence type="ECO:0000259" key="5">
    <source>
        <dbReference type="Pfam" id="PF01232"/>
    </source>
</evidence>
<dbReference type="InterPro" id="IPR000669">
    <property type="entry name" value="Mannitol_DH"/>
</dbReference>
<dbReference type="GO" id="GO:0009026">
    <property type="term" value="F:tagaturonate reductase activity"/>
    <property type="evidence" value="ECO:0007669"/>
    <property type="project" value="UniProtKB-UniRule"/>
</dbReference>